<dbReference type="PANTHER" id="PTHR48081">
    <property type="entry name" value="AB HYDROLASE SUPERFAMILY PROTEIN C4A8.06C"/>
    <property type="match status" value="1"/>
</dbReference>
<keyword evidence="1 5" id="KW-0378">Hydrolase</keyword>
<dbReference type="InterPro" id="IPR029058">
    <property type="entry name" value="AB_hydrolase_fold"/>
</dbReference>
<dbReference type="Gene3D" id="3.40.50.1820">
    <property type="entry name" value="alpha/beta hydrolase"/>
    <property type="match status" value="1"/>
</dbReference>
<evidence type="ECO:0000313" key="6">
    <source>
        <dbReference type="Proteomes" id="UP001482520"/>
    </source>
</evidence>
<dbReference type="InterPro" id="IPR049492">
    <property type="entry name" value="BD-FAE-like_dom"/>
</dbReference>
<feature type="compositionally biased region" description="Polar residues" evidence="2">
    <location>
        <begin position="1"/>
        <end position="10"/>
    </location>
</feature>
<dbReference type="InterPro" id="IPR050300">
    <property type="entry name" value="GDXG_lipolytic_enzyme"/>
</dbReference>
<evidence type="ECO:0000256" key="3">
    <source>
        <dbReference type="SAM" id="SignalP"/>
    </source>
</evidence>
<evidence type="ECO:0000256" key="2">
    <source>
        <dbReference type="SAM" id="MobiDB-lite"/>
    </source>
</evidence>
<dbReference type="GO" id="GO:0016787">
    <property type="term" value="F:hydrolase activity"/>
    <property type="evidence" value="ECO:0007669"/>
    <property type="project" value="UniProtKB-KW"/>
</dbReference>
<dbReference type="EMBL" id="JBEGDP010000023">
    <property type="protein sequence ID" value="MEQ7848870.1"/>
    <property type="molecule type" value="Genomic_DNA"/>
</dbReference>
<proteinExistence type="predicted"/>
<organism evidence="5 6">
    <name type="scientific">Nocardioides kribbensis</name>
    <dbReference type="NCBI Taxonomy" id="305517"/>
    <lineage>
        <taxon>Bacteria</taxon>
        <taxon>Bacillati</taxon>
        <taxon>Actinomycetota</taxon>
        <taxon>Actinomycetes</taxon>
        <taxon>Propionibacteriales</taxon>
        <taxon>Nocardioidaceae</taxon>
        <taxon>Nocardioides</taxon>
    </lineage>
</organism>
<sequence>MPSRSPRNPSAPTPAGRGGPLRRRTLLSLPALGALGLAATACADQEDGLDPVDPQASRPAQGRTAYGEGPSQFGDLYLPEGEPRGVVVVLHGGFWRAEYGLDLGQPLAESLAEQGWAAWNLEYRRVGTGAAGGGGVPETLDDVAAGIDALRDLGLDLTTVVTLGHSAGGHLATWAASRGRFEPWAGGVEVTHVVSQAGVVDLGGAARQDLGGGAVQAFLGHDYGPDDAPVDPLAQVPLDVPVWCVHGSEDTIVPVSQSETYVDAAVAAGARAELVRVEGDHFVVIDPDSEAWTATLAVLDSIA</sequence>
<keyword evidence="3" id="KW-0732">Signal</keyword>
<feature type="chain" id="PRO_5047497470" evidence="3">
    <location>
        <begin position="44"/>
        <end position="303"/>
    </location>
</feature>
<name>A0ABV1P299_9ACTN</name>
<feature type="domain" description="BD-FAE-like" evidence="4">
    <location>
        <begin position="75"/>
        <end position="260"/>
    </location>
</feature>
<dbReference type="Proteomes" id="UP001482520">
    <property type="component" value="Unassembled WGS sequence"/>
</dbReference>
<feature type="region of interest" description="Disordered" evidence="2">
    <location>
        <begin position="46"/>
        <end position="74"/>
    </location>
</feature>
<dbReference type="SUPFAM" id="SSF53474">
    <property type="entry name" value="alpha/beta-Hydrolases"/>
    <property type="match status" value="1"/>
</dbReference>
<evidence type="ECO:0000313" key="5">
    <source>
        <dbReference type="EMBL" id="MEQ7848870.1"/>
    </source>
</evidence>
<evidence type="ECO:0000259" key="4">
    <source>
        <dbReference type="Pfam" id="PF20434"/>
    </source>
</evidence>
<accession>A0ABV1P299</accession>
<gene>
    <name evidence="5" type="ORF">V6R90_16440</name>
</gene>
<feature type="signal peptide" evidence="3">
    <location>
        <begin position="1"/>
        <end position="43"/>
    </location>
</feature>
<evidence type="ECO:0000256" key="1">
    <source>
        <dbReference type="ARBA" id="ARBA00022801"/>
    </source>
</evidence>
<feature type="region of interest" description="Disordered" evidence="2">
    <location>
        <begin position="1"/>
        <end position="23"/>
    </location>
</feature>
<keyword evidence="6" id="KW-1185">Reference proteome</keyword>
<protein>
    <submittedName>
        <fullName evidence="5">Alpha/beta hydrolase</fullName>
    </submittedName>
</protein>
<reference evidence="5 6" key="1">
    <citation type="submission" date="2024-02" db="EMBL/GenBank/DDBJ databases">
        <title>Full genome sequence of Nocardioides kribbensis.</title>
        <authorList>
            <person name="Poletto B.L."/>
            <person name="Silva G."/>
            <person name="Galante D."/>
            <person name="Campos K.R."/>
            <person name="Santos M.B.N."/>
            <person name="Sacchi C.T."/>
        </authorList>
    </citation>
    <scope>NUCLEOTIDE SEQUENCE [LARGE SCALE GENOMIC DNA]</scope>
    <source>
        <strain evidence="5 6">O4R</strain>
    </source>
</reference>
<dbReference type="RefSeq" id="WP_349805293.1">
    <property type="nucleotide sequence ID" value="NZ_JBEGDP010000023.1"/>
</dbReference>
<dbReference type="Pfam" id="PF20434">
    <property type="entry name" value="BD-FAE"/>
    <property type="match status" value="1"/>
</dbReference>
<comment type="caution">
    <text evidence="5">The sequence shown here is derived from an EMBL/GenBank/DDBJ whole genome shotgun (WGS) entry which is preliminary data.</text>
</comment>